<evidence type="ECO:0000256" key="7">
    <source>
        <dbReference type="SAM" id="Phobius"/>
    </source>
</evidence>
<comment type="caution">
    <text evidence="9">The sequence shown here is derived from an EMBL/GenBank/DDBJ whole genome shotgun (WGS) entry which is preliminary data.</text>
</comment>
<keyword evidence="10" id="KW-1185">Reference proteome</keyword>
<keyword evidence="3" id="KW-1003">Cell membrane</keyword>
<feature type="transmembrane region" description="Helical" evidence="7">
    <location>
        <begin position="70"/>
        <end position="88"/>
    </location>
</feature>
<dbReference type="InterPro" id="IPR036259">
    <property type="entry name" value="MFS_trans_sf"/>
</dbReference>
<dbReference type="InterPro" id="IPR020846">
    <property type="entry name" value="MFS_dom"/>
</dbReference>
<dbReference type="RefSeq" id="WP_201638263.1">
    <property type="nucleotide sequence ID" value="NZ_JAEQNB010000010.1"/>
</dbReference>
<evidence type="ECO:0000256" key="2">
    <source>
        <dbReference type="ARBA" id="ARBA00022448"/>
    </source>
</evidence>
<protein>
    <submittedName>
        <fullName evidence="9">MFS transporter</fullName>
    </submittedName>
</protein>
<feature type="transmembrane region" description="Helical" evidence="7">
    <location>
        <begin position="236"/>
        <end position="256"/>
    </location>
</feature>
<feature type="transmembrane region" description="Helical" evidence="7">
    <location>
        <begin position="196"/>
        <end position="216"/>
    </location>
</feature>
<organism evidence="9 10">
    <name type="scientific">Tumebacillus amylolyticus</name>
    <dbReference type="NCBI Taxonomy" id="2801339"/>
    <lineage>
        <taxon>Bacteria</taxon>
        <taxon>Bacillati</taxon>
        <taxon>Bacillota</taxon>
        <taxon>Bacilli</taxon>
        <taxon>Bacillales</taxon>
        <taxon>Alicyclobacillaceae</taxon>
        <taxon>Tumebacillus</taxon>
    </lineage>
</organism>
<dbReference type="InterPro" id="IPR047200">
    <property type="entry name" value="MFS_YcaD-like"/>
</dbReference>
<dbReference type="Proteomes" id="UP000602284">
    <property type="component" value="Unassembled WGS sequence"/>
</dbReference>
<feature type="transmembrane region" description="Helical" evidence="7">
    <location>
        <begin position="128"/>
        <end position="147"/>
    </location>
</feature>
<evidence type="ECO:0000313" key="10">
    <source>
        <dbReference type="Proteomes" id="UP000602284"/>
    </source>
</evidence>
<sequence length="389" mass="42093">MRRRLVAILVSISVVGLSQGLLVPLLALLLERRGISPFVNGLGTTALYFGFIVASPLVEPVVRRFGARRTVLGSIVITTLLTILFPILDNTLVWLILRLLLGLSLTGLYVATEIWLNTILTNDNRGRVFGFYGLSIAIGMLLGPQGINLLQFSIYAPFLLCAGLYALPYVLIYRLSDQDGRLEAHAEGSDSGLRRFWRLLWVAPFAMGASFVYGYLDGALVGDFPIYGSRVGLSNEAIAFGLTVFIVGSVAFQFPLGWLSDRKGRRVALLLASLIGLLTFLLIPLGTSLGIGTLYFLLFFAGGALGSFYSLGLACLGDVFPRQDVATANVLYTMLYGVGSLLGPALTGSLISVYGRECFAWSVAGMLLCYIAFGLLSTRRQTETVSRSV</sequence>
<dbReference type="Gene3D" id="1.20.1250.20">
    <property type="entry name" value="MFS general substrate transporter like domains"/>
    <property type="match status" value="2"/>
</dbReference>
<evidence type="ECO:0000256" key="6">
    <source>
        <dbReference type="ARBA" id="ARBA00023136"/>
    </source>
</evidence>
<proteinExistence type="predicted"/>
<dbReference type="PANTHER" id="PTHR23521:SF2">
    <property type="entry name" value="TRANSPORTER MFS SUPERFAMILY"/>
    <property type="match status" value="1"/>
</dbReference>
<keyword evidence="5 7" id="KW-1133">Transmembrane helix</keyword>
<dbReference type="SUPFAM" id="SSF103473">
    <property type="entry name" value="MFS general substrate transporter"/>
    <property type="match status" value="1"/>
</dbReference>
<feature type="domain" description="Major facilitator superfamily (MFS) profile" evidence="8">
    <location>
        <begin position="4"/>
        <end position="381"/>
    </location>
</feature>
<dbReference type="PANTHER" id="PTHR23521">
    <property type="entry name" value="TRANSPORTER MFS SUPERFAMILY"/>
    <property type="match status" value="1"/>
</dbReference>
<keyword evidence="4 7" id="KW-0812">Transmembrane</keyword>
<feature type="transmembrane region" description="Helical" evidence="7">
    <location>
        <begin position="329"/>
        <end position="353"/>
    </location>
</feature>
<evidence type="ECO:0000256" key="4">
    <source>
        <dbReference type="ARBA" id="ARBA00022692"/>
    </source>
</evidence>
<name>A0ABS1JG47_9BACL</name>
<dbReference type="PROSITE" id="PS50850">
    <property type="entry name" value="MFS"/>
    <property type="match status" value="1"/>
</dbReference>
<feature type="transmembrane region" description="Helical" evidence="7">
    <location>
        <begin position="268"/>
        <end position="287"/>
    </location>
</feature>
<accession>A0ABS1JG47</accession>
<evidence type="ECO:0000256" key="1">
    <source>
        <dbReference type="ARBA" id="ARBA00004651"/>
    </source>
</evidence>
<dbReference type="InterPro" id="IPR011701">
    <property type="entry name" value="MFS"/>
</dbReference>
<comment type="subcellular location">
    <subcellularLocation>
        <location evidence="1">Cell membrane</location>
        <topology evidence="1">Multi-pass membrane protein</topology>
    </subcellularLocation>
</comment>
<evidence type="ECO:0000256" key="3">
    <source>
        <dbReference type="ARBA" id="ARBA00022475"/>
    </source>
</evidence>
<feature type="transmembrane region" description="Helical" evidence="7">
    <location>
        <begin position="36"/>
        <end position="58"/>
    </location>
</feature>
<keyword evidence="2" id="KW-0813">Transport</keyword>
<feature type="transmembrane region" description="Helical" evidence="7">
    <location>
        <begin position="153"/>
        <end position="175"/>
    </location>
</feature>
<dbReference type="EMBL" id="JAEQNB010000010">
    <property type="protein sequence ID" value="MBL0389260.1"/>
    <property type="molecule type" value="Genomic_DNA"/>
</dbReference>
<evidence type="ECO:0000256" key="5">
    <source>
        <dbReference type="ARBA" id="ARBA00022989"/>
    </source>
</evidence>
<feature type="transmembrane region" description="Helical" evidence="7">
    <location>
        <begin position="293"/>
        <end position="317"/>
    </location>
</feature>
<reference evidence="9 10" key="1">
    <citation type="submission" date="2021-01" db="EMBL/GenBank/DDBJ databases">
        <title>Tumebacillus sp. strain ITR2 16S ribosomal RNA gene Genome sequencing and assembly.</title>
        <authorList>
            <person name="Kang M."/>
        </authorList>
    </citation>
    <scope>NUCLEOTIDE SEQUENCE [LARGE SCALE GENOMIC DNA]</scope>
    <source>
        <strain evidence="9 10">ITR2</strain>
    </source>
</reference>
<feature type="transmembrane region" description="Helical" evidence="7">
    <location>
        <begin position="94"/>
        <end position="116"/>
    </location>
</feature>
<gene>
    <name evidence="9" type="ORF">JJB07_21965</name>
</gene>
<dbReference type="CDD" id="cd17477">
    <property type="entry name" value="MFS_YcaD_like"/>
    <property type="match status" value="1"/>
</dbReference>
<evidence type="ECO:0000313" key="9">
    <source>
        <dbReference type="EMBL" id="MBL0389260.1"/>
    </source>
</evidence>
<keyword evidence="6 7" id="KW-0472">Membrane</keyword>
<feature type="transmembrane region" description="Helical" evidence="7">
    <location>
        <begin position="359"/>
        <end position="378"/>
    </location>
</feature>
<dbReference type="Pfam" id="PF07690">
    <property type="entry name" value="MFS_1"/>
    <property type="match status" value="1"/>
</dbReference>
<evidence type="ECO:0000259" key="8">
    <source>
        <dbReference type="PROSITE" id="PS50850"/>
    </source>
</evidence>